<feature type="domain" description="DUF7699" evidence="2">
    <location>
        <begin position="164"/>
        <end position="246"/>
    </location>
</feature>
<reference evidence="3" key="1">
    <citation type="journal article" date="2021" name="bioRxiv">
        <title>Whole Genome Assembly and Annotation of Northern Wild Rice, Zizania palustris L., Supports a Whole Genome Duplication in the Zizania Genus.</title>
        <authorList>
            <person name="Haas M."/>
            <person name="Kono T."/>
            <person name="Macchietto M."/>
            <person name="Millas R."/>
            <person name="McGilp L."/>
            <person name="Shao M."/>
            <person name="Duquette J."/>
            <person name="Hirsch C.N."/>
            <person name="Kimball J."/>
        </authorList>
    </citation>
    <scope>NUCLEOTIDE SEQUENCE</scope>
    <source>
        <tissue evidence="3">Fresh leaf tissue</tissue>
    </source>
</reference>
<keyword evidence="4" id="KW-1185">Reference proteome</keyword>
<protein>
    <recommendedName>
        <fullName evidence="2">DUF7699 domain-containing protein</fullName>
    </recommendedName>
</protein>
<comment type="caution">
    <text evidence="3">The sequence shown here is derived from an EMBL/GenBank/DDBJ whole genome shotgun (WGS) entry which is preliminary data.</text>
</comment>
<evidence type="ECO:0000259" key="2">
    <source>
        <dbReference type="Pfam" id="PF24766"/>
    </source>
</evidence>
<proteinExistence type="predicted"/>
<dbReference type="PANTHER" id="PTHR35323:SF2">
    <property type="entry name" value="SAP DOMAIN-CONTAINING PROTEIN"/>
    <property type="match status" value="1"/>
</dbReference>
<dbReference type="PANTHER" id="PTHR35323">
    <property type="entry name" value="SAP DOMAIN-CONTAINING PROTEIN"/>
    <property type="match status" value="1"/>
</dbReference>
<evidence type="ECO:0000313" key="3">
    <source>
        <dbReference type="EMBL" id="KAG8079709.1"/>
    </source>
</evidence>
<accession>A0A8J5T4J2</accession>
<dbReference type="Proteomes" id="UP000729402">
    <property type="component" value="Unassembled WGS sequence"/>
</dbReference>
<feature type="region of interest" description="Disordered" evidence="1">
    <location>
        <begin position="278"/>
        <end position="347"/>
    </location>
</feature>
<feature type="region of interest" description="Disordered" evidence="1">
    <location>
        <begin position="1"/>
        <end position="88"/>
    </location>
</feature>
<dbReference type="AlphaFoldDB" id="A0A8J5T4J2"/>
<organism evidence="3 4">
    <name type="scientific">Zizania palustris</name>
    <name type="common">Northern wild rice</name>
    <dbReference type="NCBI Taxonomy" id="103762"/>
    <lineage>
        <taxon>Eukaryota</taxon>
        <taxon>Viridiplantae</taxon>
        <taxon>Streptophyta</taxon>
        <taxon>Embryophyta</taxon>
        <taxon>Tracheophyta</taxon>
        <taxon>Spermatophyta</taxon>
        <taxon>Magnoliopsida</taxon>
        <taxon>Liliopsida</taxon>
        <taxon>Poales</taxon>
        <taxon>Poaceae</taxon>
        <taxon>BOP clade</taxon>
        <taxon>Oryzoideae</taxon>
        <taxon>Oryzeae</taxon>
        <taxon>Zizaniinae</taxon>
        <taxon>Zizania</taxon>
    </lineage>
</organism>
<evidence type="ECO:0000313" key="4">
    <source>
        <dbReference type="Proteomes" id="UP000729402"/>
    </source>
</evidence>
<feature type="compositionally biased region" description="Low complexity" evidence="1">
    <location>
        <begin position="24"/>
        <end position="40"/>
    </location>
</feature>
<name>A0A8J5T4J2_ZIZPA</name>
<dbReference type="InterPro" id="IPR056116">
    <property type="entry name" value="DUF7699"/>
</dbReference>
<dbReference type="Pfam" id="PF24766">
    <property type="entry name" value="DUF7699"/>
    <property type="match status" value="1"/>
</dbReference>
<dbReference type="EMBL" id="JAAALK010000282">
    <property type="protein sequence ID" value="KAG8079709.1"/>
    <property type="molecule type" value="Genomic_DNA"/>
</dbReference>
<dbReference type="OrthoDB" id="690722at2759"/>
<gene>
    <name evidence="3" type="ORF">GUJ93_ZPchr0007g5181</name>
</gene>
<sequence length="533" mass="58911">MPVVTRRRAAAAPREVVEEEEGESAAAIVISSDSDAGSESGSEEEDSTSDEDYIDISDSDADGAGNEEESEPEPGPEPEEEKSGVDRSEAACRKIADLLREGRNLDGIKLVECKAYLKKNGLSQTGDMATCVERIMLHWRFKDGDPEKIYPRSSFCINCKGDVCRGDAVLFKQKVYEKSQKKHSKCIGKRIVAGKVIKESYGKDKQQHTFTVQVYWSKGVGKLPPLSLLLVKGRNLYRMITFRQHWPNEVDRLKALEEKHNRGNAARLVRALNKPIAAGNNKKLMQNKKHQSQPGRPDGGASIKEGKKRVMRSSNPDLPTKRSRKEEHQVPSGKKCTGGQRAKTNHAPDVRLDKNVCTSSSTSLCKGNMQKYHATLQKNCHMEPLNNGPYNTEVRMNKTKADSQQNHAQFQERCASSGSSMQASHGYFVGIQQPPLEIMRPPRPLPLREVGNTGQAHMDGRSMACPRPRMGPQHPNAASVGWHAPAYSRGTAPSQPRVPFPSFNVPQAMHHPRPGGACVMPQFRYSGGSNGSR</sequence>
<reference evidence="3" key="2">
    <citation type="submission" date="2021-02" db="EMBL/GenBank/DDBJ databases">
        <authorList>
            <person name="Kimball J.A."/>
            <person name="Haas M.W."/>
            <person name="Macchietto M."/>
            <person name="Kono T."/>
            <person name="Duquette J."/>
            <person name="Shao M."/>
        </authorList>
    </citation>
    <scope>NUCLEOTIDE SEQUENCE</scope>
    <source>
        <tissue evidence="3">Fresh leaf tissue</tissue>
    </source>
</reference>
<feature type="compositionally biased region" description="Acidic residues" evidence="1">
    <location>
        <begin position="41"/>
        <end position="80"/>
    </location>
</feature>
<evidence type="ECO:0000256" key="1">
    <source>
        <dbReference type="SAM" id="MobiDB-lite"/>
    </source>
</evidence>